<keyword evidence="2" id="KW-1185">Reference proteome</keyword>
<dbReference type="AlphaFoldDB" id="A0A080WK78"/>
<dbReference type="Proteomes" id="UP000008864">
    <property type="component" value="Unassembled WGS sequence"/>
</dbReference>
<gene>
    <name evidence="1" type="ORF">TERG_11645</name>
</gene>
<sequence>MSSKLWSSWKFNVCIAHTKINLESATGTTHSLHPFREMCENSLVLSFGPDLLHGTGPASFTEIDNGYKEAGILDRQTYSIEALIYINKFRGLHLSIWGSFGIDCVAELI</sequence>
<dbReference type="HOGENOM" id="CLU_2185800_0_0_1"/>
<dbReference type="EMBL" id="GG700648">
    <property type="protein sequence ID" value="KFL60405.1"/>
    <property type="molecule type" value="Genomic_DNA"/>
</dbReference>
<reference evidence="2" key="1">
    <citation type="journal article" date="2012" name="MBio">
        <title>Comparative genome analysis of Trichophyton rubrum and related dermatophytes reveals candidate genes involved in infection.</title>
        <authorList>
            <person name="Martinez D.A."/>
            <person name="Oliver B.G."/>
            <person name="Graeser Y."/>
            <person name="Goldberg J.M."/>
            <person name="Li W."/>
            <person name="Martinez-Rossi N.M."/>
            <person name="Monod M."/>
            <person name="Shelest E."/>
            <person name="Barton R.C."/>
            <person name="Birch E."/>
            <person name="Brakhage A.A."/>
            <person name="Chen Z."/>
            <person name="Gurr S.J."/>
            <person name="Heiman D."/>
            <person name="Heitman J."/>
            <person name="Kosti I."/>
            <person name="Rossi A."/>
            <person name="Saif S."/>
            <person name="Samalova M."/>
            <person name="Saunders C.W."/>
            <person name="Shea T."/>
            <person name="Summerbell R.C."/>
            <person name="Xu J."/>
            <person name="Young S."/>
            <person name="Zeng Q."/>
            <person name="Birren B.W."/>
            <person name="Cuomo C.A."/>
            <person name="White T.C."/>
        </authorList>
    </citation>
    <scope>NUCLEOTIDE SEQUENCE [LARGE SCALE GENOMIC DNA]</scope>
    <source>
        <strain evidence="2">ATCC MYA-4607 / CBS 118892</strain>
    </source>
</reference>
<dbReference type="InParanoid" id="A0A080WK78"/>
<name>A0A080WK78_TRIRC</name>
<dbReference type="GeneID" id="71777053"/>
<evidence type="ECO:0000313" key="2">
    <source>
        <dbReference type="Proteomes" id="UP000008864"/>
    </source>
</evidence>
<organism evidence="1 2">
    <name type="scientific">Trichophyton rubrum (strain ATCC MYA-4607 / CBS 118892)</name>
    <name type="common">Athlete's foot fungus</name>
    <dbReference type="NCBI Taxonomy" id="559305"/>
    <lineage>
        <taxon>Eukaryota</taxon>
        <taxon>Fungi</taxon>
        <taxon>Dikarya</taxon>
        <taxon>Ascomycota</taxon>
        <taxon>Pezizomycotina</taxon>
        <taxon>Eurotiomycetes</taxon>
        <taxon>Eurotiomycetidae</taxon>
        <taxon>Onygenales</taxon>
        <taxon>Arthrodermataceae</taxon>
        <taxon>Trichophyton</taxon>
    </lineage>
</organism>
<dbReference type="RefSeq" id="XP_047605254.1">
    <property type="nucleotide sequence ID" value="XM_047750728.1"/>
</dbReference>
<accession>A0A080WK78</accession>
<protein>
    <submittedName>
        <fullName evidence="1">Uncharacterized protein</fullName>
    </submittedName>
</protein>
<dbReference type="VEuPathDB" id="FungiDB:TERG_11645"/>
<evidence type="ECO:0000313" key="1">
    <source>
        <dbReference type="EMBL" id="KFL60405.1"/>
    </source>
</evidence>
<proteinExistence type="predicted"/>